<sequence>MSGVVQKVVSVHRASNFILVTKQYNKTTRILEKGSCVVCDYLIVIVIHLLFVYILTGCDNASDNFIIQRQEKIRQRFSNNSLTEITWREM</sequence>
<dbReference type="Proteomes" id="UP000494256">
    <property type="component" value="Unassembled WGS sequence"/>
</dbReference>
<keyword evidence="1" id="KW-0812">Transmembrane</keyword>
<evidence type="ECO:0000313" key="2">
    <source>
        <dbReference type="EMBL" id="CAB3244538.1"/>
    </source>
</evidence>
<keyword evidence="1" id="KW-1133">Transmembrane helix</keyword>
<keyword evidence="1" id="KW-0472">Membrane</keyword>
<accession>A0A8S1A7F5</accession>
<reference evidence="4 5" key="1">
    <citation type="submission" date="2020-04" db="EMBL/GenBank/DDBJ databases">
        <authorList>
            <person name="Wallbank WR R."/>
            <person name="Pardo Diaz C."/>
            <person name="Kozak K."/>
            <person name="Martin S."/>
            <person name="Jiggins C."/>
            <person name="Moest M."/>
            <person name="Warren A I."/>
            <person name="Byers J.R.P. K."/>
            <person name="Montejo-Kovacevich G."/>
            <person name="Yen C E."/>
        </authorList>
    </citation>
    <scope>NUCLEOTIDE SEQUENCE [LARGE SCALE GENOMIC DNA]</scope>
</reference>
<evidence type="ECO:0000256" key="1">
    <source>
        <dbReference type="SAM" id="Phobius"/>
    </source>
</evidence>
<evidence type="ECO:0000313" key="3">
    <source>
        <dbReference type="EMBL" id="CAB3253646.1"/>
    </source>
</evidence>
<dbReference type="Proteomes" id="UP000494106">
    <property type="component" value="Unassembled WGS sequence"/>
</dbReference>
<name>A0A8S1A7F5_ARCPL</name>
<dbReference type="EMBL" id="CADEBD010000393">
    <property type="protein sequence ID" value="CAB3253646.1"/>
    <property type="molecule type" value="Genomic_DNA"/>
</dbReference>
<feature type="transmembrane region" description="Helical" evidence="1">
    <location>
        <begin position="36"/>
        <end position="55"/>
    </location>
</feature>
<evidence type="ECO:0000313" key="4">
    <source>
        <dbReference type="Proteomes" id="UP000494106"/>
    </source>
</evidence>
<gene>
    <name evidence="3" type="ORF">APLA_LOCUS14372</name>
    <name evidence="2" type="ORF">APLA_LOCUS9973</name>
</gene>
<organism evidence="2 4">
    <name type="scientific">Arctia plantaginis</name>
    <name type="common">Wood tiger moth</name>
    <name type="synonym">Phalaena plantaginis</name>
    <dbReference type="NCBI Taxonomy" id="874455"/>
    <lineage>
        <taxon>Eukaryota</taxon>
        <taxon>Metazoa</taxon>
        <taxon>Ecdysozoa</taxon>
        <taxon>Arthropoda</taxon>
        <taxon>Hexapoda</taxon>
        <taxon>Insecta</taxon>
        <taxon>Pterygota</taxon>
        <taxon>Neoptera</taxon>
        <taxon>Endopterygota</taxon>
        <taxon>Lepidoptera</taxon>
        <taxon>Glossata</taxon>
        <taxon>Ditrysia</taxon>
        <taxon>Noctuoidea</taxon>
        <taxon>Erebidae</taxon>
        <taxon>Arctiinae</taxon>
        <taxon>Arctia</taxon>
    </lineage>
</organism>
<proteinExistence type="predicted"/>
<evidence type="ECO:0000313" key="5">
    <source>
        <dbReference type="Proteomes" id="UP000494256"/>
    </source>
</evidence>
<dbReference type="AlphaFoldDB" id="A0A8S1A7F5"/>
<comment type="caution">
    <text evidence="2">The sequence shown here is derived from an EMBL/GenBank/DDBJ whole genome shotgun (WGS) entry which is preliminary data.</text>
</comment>
<protein>
    <submittedName>
        <fullName evidence="2">Uncharacterized protein</fullName>
    </submittedName>
</protein>
<keyword evidence="4" id="KW-1185">Reference proteome</keyword>
<dbReference type="EMBL" id="CADEBC010000522">
    <property type="protein sequence ID" value="CAB3244538.1"/>
    <property type="molecule type" value="Genomic_DNA"/>
</dbReference>